<comment type="caution">
    <text evidence="1">The sequence shown here is derived from an EMBL/GenBank/DDBJ whole genome shotgun (WGS) entry which is preliminary data.</text>
</comment>
<organism evidence="1 2">
    <name type="scientific">Loigolactobacillus rennini DSM 20253</name>
    <dbReference type="NCBI Taxonomy" id="1423796"/>
    <lineage>
        <taxon>Bacteria</taxon>
        <taxon>Bacillati</taxon>
        <taxon>Bacillota</taxon>
        <taxon>Bacilli</taxon>
        <taxon>Lactobacillales</taxon>
        <taxon>Lactobacillaceae</taxon>
        <taxon>Loigolactobacillus</taxon>
    </lineage>
</organism>
<proteinExistence type="predicted"/>
<accession>A0A0R2CMR5</accession>
<name>A0A0R2CMR5_9LACO</name>
<dbReference type="OrthoDB" id="2334143at2"/>
<dbReference type="STRING" id="1423796.FC24_GL000942"/>
<evidence type="ECO:0000313" key="2">
    <source>
        <dbReference type="Proteomes" id="UP000051638"/>
    </source>
</evidence>
<dbReference type="Proteomes" id="UP000051638">
    <property type="component" value="Unassembled WGS sequence"/>
</dbReference>
<sequence length="87" mass="10028">MDTVKVAGQEFEIIEAPGSDVEEYYEAKDELQQFPHLVVTGVGRSLADNQKYELVWYIDEDAMKAQPEDMEDWCDWDNPDKADLLAE</sequence>
<dbReference type="PATRIC" id="fig|1423796.3.peg.964"/>
<dbReference type="AlphaFoldDB" id="A0A0R2CMR5"/>
<reference evidence="1 2" key="1">
    <citation type="journal article" date="2015" name="Genome Announc.">
        <title>Expanding the biotechnology potential of lactobacilli through comparative genomics of 213 strains and associated genera.</title>
        <authorList>
            <person name="Sun Z."/>
            <person name="Harris H.M."/>
            <person name="McCann A."/>
            <person name="Guo C."/>
            <person name="Argimon S."/>
            <person name="Zhang W."/>
            <person name="Yang X."/>
            <person name="Jeffery I.B."/>
            <person name="Cooney J.C."/>
            <person name="Kagawa T.F."/>
            <person name="Liu W."/>
            <person name="Song Y."/>
            <person name="Salvetti E."/>
            <person name="Wrobel A."/>
            <person name="Rasinkangas P."/>
            <person name="Parkhill J."/>
            <person name="Rea M.C."/>
            <person name="O'Sullivan O."/>
            <person name="Ritari J."/>
            <person name="Douillard F.P."/>
            <person name="Paul Ross R."/>
            <person name="Yang R."/>
            <person name="Briner A.E."/>
            <person name="Felis G.E."/>
            <person name="de Vos W.M."/>
            <person name="Barrangou R."/>
            <person name="Klaenhammer T.R."/>
            <person name="Caufield P.W."/>
            <person name="Cui Y."/>
            <person name="Zhang H."/>
            <person name="O'Toole P.W."/>
        </authorList>
    </citation>
    <scope>NUCLEOTIDE SEQUENCE [LARGE SCALE GENOMIC DNA]</scope>
    <source>
        <strain evidence="1 2">DSM 20253</strain>
    </source>
</reference>
<evidence type="ECO:0000313" key="1">
    <source>
        <dbReference type="EMBL" id="KRM92775.1"/>
    </source>
</evidence>
<dbReference type="RefSeq" id="WP_057874923.1">
    <property type="nucleotide sequence ID" value="NZ_AYYI01000106.1"/>
</dbReference>
<dbReference type="EMBL" id="AYYI01000106">
    <property type="protein sequence ID" value="KRM92775.1"/>
    <property type="molecule type" value="Genomic_DNA"/>
</dbReference>
<protein>
    <submittedName>
        <fullName evidence="1">Uncharacterized protein</fullName>
    </submittedName>
</protein>
<keyword evidence="2" id="KW-1185">Reference proteome</keyword>
<gene>
    <name evidence="1" type="ORF">FC24_GL000942</name>
</gene>